<protein>
    <submittedName>
        <fullName evidence="1">Uncharacterized protein</fullName>
    </submittedName>
</protein>
<evidence type="ECO:0000313" key="2">
    <source>
        <dbReference type="Proteomes" id="UP000037696"/>
    </source>
</evidence>
<dbReference type="Proteomes" id="UP000037696">
    <property type="component" value="Unassembled WGS sequence"/>
</dbReference>
<organism evidence="1 2">
    <name type="scientific">Penicillium nordicum</name>
    <dbReference type="NCBI Taxonomy" id="229535"/>
    <lineage>
        <taxon>Eukaryota</taxon>
        <taxon>Fungi</taxon>
        <taxon>Dikarya</taxon>
        <taxon>Ascomycota</taxon>
        <taxon>Pezizomycotina</taxon>
        <taxon>Eurotiomycetes</taxon>
        <taxon>Eurotiomycetidae</taxon>
        <taxon>Eurotiales</taxon>
        <taxon>Aspergillaceae</taxon>
        <taxon>Penicillium</taxon>
    </lineage>
</organism>
<dbReference type="EMBL" id="LHQQ01000009">
    <property type="protein sequence ID" value="KOS48059.1"/>
    <property type="molecule type" value="Genomic_DNA"/>
</dbReference>
<accession>A0A0M9WK98</accession>
<proteinExistence type="predicted"/>
<reference evidence="1 2" key="1">
    <citation type="submission" date="2015-08" db="EMBL/GenBank/DDBJ databases">
        <title>Genome sequencing of Penicillium nordicum.</title>
        <authorList>
            <person name="Nguyen H.D."/>
            <person name="Seifert K.A."/>
        </authorList>
    </citation>
    <scope>NUCLEOTIDE SEQUENCE [LARGE SCALE GENOMIC DNA]</scope>
    <source>
        <strain evidence="1 2">DAOMC 185683</strain>
    </source>
</reference>
<sequence>MKAQIHHASLTGISRTAVHQVQYALRTNYACLWTSRTIFHAEAAPIQTGGVGIALQYVRMLNKVLAPLLFR</sequence>
<gene>
    <name evidence="1" type="ORF">ACN38_g996</name>
</gene>
<name>A0A0M9WK98_9EURO</name>
<dbReference type="AlphaFoldDB" id="A0A0M9WK98"/>
<evidence type="ECO:0000313" key="1">
    <source>
        <dbReference type="EMBL" id="KOS48059.1"/>
    </source>
</evidence>
<comment type="caution">
    <text evidence="1">The sequence shown here is derived from an EMBL/GenBank/DDBJ whole genome shotgun (WGS) entry which is preliminary data.</text>
</comment>
<keyword evidence="2" id="KW-1185">Reference proteome</keyword>